<dbReference type="PANTHER" id="PTHR31084:SF0">
    <property type="entry name" value="ALPHA-L-FUCOSIDASE 2"/>
    <property type="match status" value="1"/>
</dbReference>
<name>A0A427A047_ENSVE</name>
<comment type="caution">
    <text evidence="2">The sequence shown here is derived from an EMBL/GenBank/DDBJ whole genome shotgun (WGS) entry which is preliminary data.</text>
</comment>
<feature type="domain" description="Glycosyl hydrolase family 95 N-terminal" evidence="1">
    <location>
        <begin position="42"/>
        <end position="284"/>
    </location>
</feature>
<gene>
    <name evidence="2" type="ORF">B296_00009186</name>
</gene>
<dbReference type="PANTHER" id="PTHR31084">
    <property type="entry name" value="ALPHA-L-FUCOSIDASE 2"/>
    <property type="match status" value="1"/>
</dbReference>
<evidence type="ECO:0000259" key="1">
    <source>
        <dbReference type="Pfam" id="PF14498"/>
    </source>
</evidence>
<accession>A0A427A047</accession>
<dbReference type="Pfam" id="PF14498">
    <property type="entry name" value="Glyco_hyd_65N_2"/>
    <property type="match status" value="1"/>
</dbReference>
<proteinExistence type="predicted"/>
<dbReference type="Gene3D" id="2.70.98.50">
    <property type="entry name" value="putative glycoside hydrolase family protein from bacillus halodurans"/>
    <property type="match status" value="1"/>
</dbReference>
<dbReference type="Proteomes" id="UP000287651">
    <property type="component" value="Unassembled WGS sequence"/>
</dbReference>
<sequence>MDRAEEEWVWVGRPGGADAAAWRAAAAAGLLDEEERPLKVVFTSPALHWTDAAPLGNGRLGAMVWGGVASETIQLNHDTLWTGVPGNYTNPDAPAVLAKVRSLVDSGEYAAASLAALGLSGLQSAVYQPLGDINLEFGDSDTRYSAYYRDIDLKTATVNVKYTIEDVEFTREHFSSNPHQVLVTKFSADKAGSLSFIVYLDSKLHHHSSVNGTSQIVMEGSCPGQIISNGEIKPEKSSGIKFSVILDLQFGGDGSKVQVLDDRKLKVEGADWVILLLAASSSFEGPFTMPSDSKKDPTSAALNTINSIRNMYHMKFILTTT</sequence>
<dbReference type="GO" id="GO:0004560">
    <property type="term" value="F:alpha-L-fucosidase activity"/>
    <property type="evidence" value="ECO:0007669"/>
    <property type="project" value="TreeGrafter"/>
</dbReference>
<organism evidence="2 3">
    <name type="scientific">Ensete ventricosum</name>
    <name type="common">Abyssinian banana</name>
    <name type="synonym">Musa ensete</name>
    <dbReference type="NCBI Taxonomy" id="4639"/>
    <lineage>
        <taxon>Eukaryota</taxon>
        <taxon>Viridiplantae</taxon>
        <taxon>Streptophyta</taxon>
        <taxon>Embryophyta</taxon>
        <taxon>Tracheophyta</taxon>
        <taxon>Spermatophyta</taxon>
        <taxon>Magnoliopsida</taxon>
        <taxon>Liliopsida</taxon>
        <taxon>Zingiberales</taxon>
        <taxon>Musaceae</taxon>
        <taxon>Ensete</taxon>
    </lineage>
</organism>
<reference evidence="2 3" key="1">
    <citation type="journal article" date="2014" name="Agronomy (Basel)">
        <title>A Draft Genome Sequence for Ensete ventricosum, the Drought-Tolerant Tree Against Hunger.</title>
        <authorList>
            <person name="Harrison J."/>
            <person name="Moore K.A."/>
            <person name="Paszkiewicz K."/>
            <person name="Jones T."/>
            <person name="Grant M."/>
            <person name="Ambacheew D."/>
            <person name="Muzemil S."/>
            <person name="Studholme D.J."/>
        </authorList>
    </citation>
    <scope>NUCLEOTIDE SEQUENCE [LARGE SCALE GENOMIC DNA]</scope>
</reference>
<evidence type="ECO:0000313" key="3">
    <source>
        <dbReference type="Proteomes" id="UP000287651"/>
    </source>
</evidence>
<protein>
    <recommendedName>
        <fullName evidence="1">Glycosyl hydrolase family 95 N-terminal domain-containing protein</fullName>
    </recommendedName>
</protein>
<dbReference type="AlphaFoldDB" id="A0A427A047"/>
<evidence type="ECO:0000313" key="2">
    <source>
        <dbReference type="EMBL" id="RRT69600.1"/>
    </source>
</evidence>
<dbReference type="InterPro" id="IPR027414">
    <property type="entry name" value="GH95_N_dom"/>
</dbReference>
<dbReference type="EMBL" id="AMZH03004294">
    <property type="protein sequence ID" value="RRT69600.1"/>
    <property type="molecule type" value="Genomic_DNA"/>
</dbReference>